<sequence length="145" mass="15675">MVLPLITRNTQEALRTVPDSYRTGALGMGSTKWHMIRTILLPSSMPGIVTGIILALGRIVGESAALLFTAGSDYKLPKFTGAFGDNLAKLAHKAMESGGTLTIELYLQMQKGQYDNAFGIGCVLIIIVLILNLLTKLAANKLRRE</sequence>
<dbReference type="PANTHER" id="PTHR43470">
    <property type="entry name" value="PHOSPHATE TRANSPORT SYSTEM PERMEASE PROTEIN PSTA-RELATED"/>
    <property type="match status" value="1"/>
</dbReference>
<proteinExistence type="predicted"/>
<evidence type="ECO:0000256" key="1">
    <source>
        <dbReference type="ARBA" id="ARBA00004141"/>
    </source>
</evidence>
<feature type="transmembrane region" description="Helical" evidence="5">
    <location>
        <begin position="39"/>
        <end position="60"/>
    </location>
</feature>
<name>K1TZF6_9ZZZZ</name>
<dbReference type="GO" id="GO:0016020">
    <property type="term" value="C:membrane"/>
    <property type="evidence" value="ECO:0007669"/>
    <property type="project" value="UniProtKB-SubCell"/>
</dbReference>
<evidence type="ECO:0000256" key="4">
    <source>
        <dbReference type="ARBA" id="ARBA00023136"/>
    </source>
</evidence>
<feature type="domain" description="ABC transmembrane type-1" evidence="6">
    <location>
        <begin position="1"/>
        <end position="135"/>
    </location>
</feature>
<dbReference type="Gene3D" id="1.10.3720.10">
    <property type="entry name" value="MetI-like"/>
    <property type="match status" value="1"/>
</dbReference>
<gene>
    <name evidence="7" type="ORF">LEA_03467</name>
</gene>
<dbReference type="PROSITE" id="PS50928">
    <property type="entry name" value="ABC_TM1"/>
    <property type="match status" value="1"/>
</dbReference>
<feature type="transmembrane region" description="Helical" evidence="5">
    <location>
        <begin position="117"/>
        <end position="135"/>
    </location>
</feature>
<accession>K1TZF6</accession>
<reference evidence="7" key="1">
    <citation type="journal article" date="2013" name="Environ. Microbiol.">
        <title>Microbiota from the distal guts of lean and obese adolescents exhibit partial functional redundancy besides clear differences in community structure.</title>
        <authorList>
            <person name="Ferrer M."/>
            <person name="Ruiz A."/>
            <person name="Lanza F."/>
            <person name="Haange S.B."/>
            <person name="Oberbach A."/>
            <person name="Till H."/>
            <person name="Bargiela R."/>
            <person name="Campoy C."/>
            <person name="Segura M.T."/>
            <person name="Richter M."/>
            <person name="von Bergen M."/>
            <person name="Seifert J."/>
            <person name="Suarez A."/>
        </authorList>
    </citation>
    <scope>NUCLEOTIDE SEQUENCE</scope>
</reference>
<keyword evidence="4 5" id="KW-0472">Membrane</keyword>
<dbReference type="InterPro" id="IPR035906">
    <property type="entry name" value="MetI-like_sf"/>
</dbReference>
<dbReference type="EMBL" id="AJWY01002300">
    <property type="protein sequence ID" value="EKC78452.1"/>
    <property type="molecule type" value="Genomic_DNA"/>
</dbReference>
<dbReference type="GO" id="GO:0055085">
    <property type="term" value="P:transmembrane transport"/>
    <property type="evidence" value="ECO:0007669"/>
    <property type="project" value="InterPro"/>
</dbReference>
<organism evidence="7">
    <name type="scientific">human gut metagenome</name>
    <dbReference type="NCBI Taxonomy" id="408170"/>
    <lineage>
        <taxon>unclassified sequences</taxon>
        <taxon>metagenomes</taxon>
        <taxon>organismal metagenomes</taxon>
    </lineage>
</organism>
<dbReference type="AlphaFoldDB" id="K1TZF6"/>
<evidence type="ECO:0000259" key="6">
    <source>
        <dbReference type="PROSITE" id="PS50928"/>
    </source>
</evidence>
<keyword evidence="3 5" id="KW-1133">Transmembrane helix</keyword>
<evidence type="ECO:0000256" key="3">
    <source>
        <dbReference type="ARBA" id="ARBA00022989"/>
    </source>
</evidence>
<dbReference type="PANTHER" id="PTHR43470:SF3">
    <property type="entry name" value="PHOSPHATE TRANSPORT SYSTEM PERMEASE PROTEIN PSTA-RELATED"/>
    <property type="match status" value="1"/>
</dbReference>
<evidence type="ECO:0000256" key="5">
    <source>
        <dbReference type="SAM" id="Phobius"/>
    </source>
</evidence>
<dbReference type="CDD" id="cd06261">
    <property type="entry name" value="TM_PBP2"/>
    <property type="match status" value="1"/>
</dbReference>
<evidence type="ECO:0000256" key="2">
    <source>
        <dbReference type="ARBA" id="ARBA00022692"/>
    </source>
</evidence>
<dbReference type="SUPFAM" id="SSF161098">
    <property type="entry name" value="MetI-like"/>
    <property type="match status" value="1"/>
</dbReference>
<comment type="caution">
    <text evidence="7">The sequence shown here is derived from an EMBL/GenBank/DDBJ whole genome shotgun (WGS) entry which is preliminary data.</text>
</comment>
<dbReference type="InterPro" id="IPR000515">
    <property type="entry name" value="MetI-like"/>
</dbReference>
<evidence type="ECO:0000313" key="7">
    <source>
        <dbReference type="EMBL" id="EKC78452.1"/>
    </source>
</evidence>
<comment type="subcellular location">
    <subcellularLocation>
        <location evidence="1">Membrane</location>
        <topology evidence="1">Multi-pass membrane protein</topology>
    </subcellularLocation>
</comment>
<dbReference type="Pfam" id="PF00528">
    <property type="entry name" value="BPD_transp_1"/>
    <property type="match status" value="1"/>
</dbReference>
<keyword evidence="2 5" id="KW-0812">Transmembrane</keyword>
<protein>
    <submittedName>
        <fullName evidence="7">Phosphate ABC transporter, permease protein PstA</fullName>
    </submittedName>
</protein>